<organism evidence="3 4">
    <name type="scientific">Paraconiothyrium brasiliense</name>
    <dbReference type="NCBI Taxonomy" id="300254"/>
    <lineage>
        <taxon>Eukaryota</taxon>
        <taxon>Fungi</taxon>
        <taxon>Dikarya</taxon>
        <taxon>Ascomycota</taxon>
        <taxon>Pezizomycotina</taxon>
        <taxon>Dothideomycetes</taxon>
        <taxon>Pleosporomycetidae</taxon>
        <taxon>Pleosporales</taxon>
        <taxon>Massarineae</taxon>
        <taxon>Didymosphaeriaceae</taxon>
        <taxon>Paraconiothyrium</taxon>
    </lineage>
</organism>
<dbReference type="PANTHER" id="PTHR34502">
    <property type="entry name" value="DUF6594 DOMAIN-CONTAINING PROTEIN-RELATED"/>
    <property type="match status" value="1"/>
</dbReference>
<dbReference type="InterPro" id="IPR046529">
    <property type="entry name" value="DUF6594"/>
</dbReference>
<feature type="domain" description="DUF6594" evidence="2">
    <location>
        <begin position="3"/>
        <end position="280"/>
    </location>
</feature>
<sequence length="289" mass="33163">MDGKDSFMIFRRFGYLQTRLLLEKEGRLTQLEKELDDMDWDDFEENPDQLRTMDLNSKPRRDLLAEAERYFREYAELMTAVQRLRCFEKPTKLDYKAVRRFHYHYKPLTDFDMEPIRTREDLVALRPAKEPDWLEDRIGRFIVATQSRWFMGLFQTRQTHRAKTYDITLVGASPLPSPIILSIVTNHQPVPNVTTIDVNGSRITNLATAIVAFLTAVLLVLPVLICYILVTNVGGSKGYFGCIAILFLFTLIFACSMAFYSKAKRHEVLAATAAYCAVIVVFLGNAAPS</sequence>
<feature type="transmembrane region" description="Helical" evidence="1">
    <location>
        <begin position="206"/>
        <end position="230"/>
    </location>
</feature>
<feature type="transmembrane region" description="Helical" evidence="1">
    <location>
        <begin position="236"/>
        <end position="261"/>
    </location>
</feature>
<evidence type="ECO:0000313" key="4">
    <source>
        <dbReference type="Proteomes" id="UP001521785"/>
    </source>
</evidence>
<dbReference type="EMBL" id="JAKJXO020000012">
    <property type="protein sequence ID" value="KAL1597861.1"/>
    <property type="molecule type" value="Genomic_DNA"/>
</dbReference>
<dbReference type="Pfam" id="PF20237">
    <property type="entry name" value="DUF6594"/>
    <property type="match status" value="1"/>
</dbReference>
<reference evidence="3 4" key="1">
    <citation type="submission" date="2024-02" db="EMBL/GenBank/DDBJ databases">
        <title>De novo assembly and annotation of 12 fungi associated with fruit tree decline syndrome in Ontario, Canada.</title>
        <authorList>
            <person name="Sulman M."/>
            <person name="Ellouze W."/>
            <person name="Ilyukhin E."/>
        </authorList>
    </citation>
    <scope>NUCLEOTIDE SEQUENCE [LARGE SCALE GENOMIC DNA]</scope>
    <source>
        <strain evidence="3 4">M42-189</strain>
    </source>
</reference>
<evidence type="ECO:0000259" key="2">
    <source>
        <dbReference type="Pfam" id="PF20237"/>
    </source>
</evidence>
<evidence type="ECO:0000256" key="1">
    <source>
        <dbReference type="SAM" id="Phobius"/>
    </source>
</evidence>
<evidence type="ECO:0000313" key="3">
    <source>
        <dbReference type="EMBL" id="KAL1597861.1"/>
    </source>
</evidence>
<dbReference type="Proteomes" id="UP001521785">
    <property type="component" value="Unassembled WGS sequence"/>
</dbReference>
<name>A0ABR3R0B6_9PLEO</name>
<keyword evidence="1" id="KW-0812">Transmembrane</keyword>
<accession>A0ABR3R0B6</accession>
<keyword evidence="1" id="KW-1133">Transmembrane helix</keyword>
<dbReference type="PANTHER" id="PTHR34502:SF3">
    <property type="entry name" value="DUF6594 DOMAIN-CONTAINING PROTEIN"/>
    <property type="match status" value="1"/>
</dbReference>
<keyword evidence="4" id="KW-1185">Reference proteome</keyword>
<feature type="transmembrane region" description="Helical" evidence="1">
    <location>
        <begin position="268"/>
        <end position="287"/>
    </location>
</feature>
<gene>
    <name evidence="3" type="ORF">SLS60_008348</name>
</gene>
<proteinExistence type="predicted"/>
<keyword evidence="1" id="KW-0472">Membrane</keyword>
<protein>
    <recommendedName>
        <fullName evidence="2">DUF6594 domain-containing protein</fullName>
    </recommendedName>
</protein>
<comment type="caution">
    <text evidence="3">The sequence shown here is derived from an EMBL/GenBank/DDBJ whole genome shotgun (WGS) entry which is preliminary data.</text>
</comment>